<evidence type="ECO:0000313" key="2">
    <source>
        <dbReference type="EMBL" id="SUZ84254.1"/>
    </source>
</evidence>
<protein>
    <recommendedName>
        <fullName evidence="3">TonB C-terminal domain-containing protein</fullName>
    </recommendedName>
</protein>
<feature type="compositionally biased region" description="Acidic residues" evidence="1">
    <location>
        <begin position="75"/>
        <end position="98"/>
    </location>
</feature>
<reference evidence="2" key="1">
    <citation type="submission" date="2018-05" db="EMBL/GenBank/DDBJ databases">
        <authorList>
            <person name="Lanie J.A."/>
            <person name="Ng W.-L."/>
            <person name="Kazmierczak K.M."/>
            <person name="Andrzejewski T.M."/>
            <person name="Davidsen T.M."/>
            <person name="Wayne K.J."/>
            <person name="Tettelin H."/>
            <person name="Glass J.I."/>
            <person name="Rusch D."/>
            <person name="Podicherti R."/>
            <person name="Tsui H.-C.T."/>
            <person name="Winkler M.E."/>
        </authorList>
    </citation>
    <scope>NUCLEOTIDE SEQUENCE</scope>
</reference>
<evidence type="ECO:0008006" key="3">
    <source>
        <dbReference type="Google" id="ProtNLM"/>
    </source>
</evidence>
<dbReference type="SUPFAM" id="SSF74653">
    <property type="entry name" value="TolA/TonB C-terminal domain"/>
    <property type="match status" value="1"/>
</dbReference>
<feature type="region of interest" description="Disordered" evidence="1">
    <location>
        <begin position="67"/>
        <end position="132"/>
    </location>
</feature>
<gene>
    <name evidence="2" type="ORF">METZ01_LOCUS37108</name>
</gene>
<feature type="compositionally biased region" description="Acidic residues" evidence="1">
    <location>
        <begin position="106"/>
        <end position="115"/>
    </location>
</feature>
<evidence type="ECO:0000256" key="1">
    <source>
        <dbReference type="SAM" id="MobiDB-lite"/>
    </source>
</evidence>
<dbReference type="Pfam" id="PF13103">
    <property type="entry name" value="TonB_2"/>
    <property type="match status" value="1"/>
</dbReference>
<sequence length="253" mass="28275">MLEPAPFDKRSMTMSVGLHGGLFTLALFTSLVDPSPMEFVTYQIEMVSPPPAVQAEIQPATEELVVEPPEPAPLLEEEPEQEVVPIEEPDDPEPEPSPEENRPTEELTEVEEEETPPSAPDPPPEEIEDSGEGINVRLEGVRRDYPAYYNNIIRQIFNCFRWRGGGNWEATVFFTIEREGTVTDMRFTSRSGSTAFDFEAIGAVECAGQGRFGQLPDELPYDRLPVQFDFRPPGEAEELLSPVISHSGRVVDR</sequence>
<accession>A0A381QZ60</accession>
<organism evidence="2">
    <name type="scientific">marine metagenome</name>
    <dbReference type="NCBI Taxonomy" id="408172"/>
    <lineage>
        <taxon>unclassified sequences</taxon>
        <taxon>metagenomes</taxon>
        <taxon>ecological metagenomes</taxon>
    </lineage>
</organism>
<dbReference type="AlphaFoldDB" id="A0A381QZ60"/>
<name>A0A381QZ60_9ZZZZ</name>
<dbReference type="Gene3D" id="3.30.1150.10">
    <property type="match status" value="1"/>
</dbReference>
<proteinExistence type="predicted"/>
<dbReference type="EMBL" id="UINC01001587">
    <property type="protein sequence ID" value="SUZ84254.1"/>
    <property type="molecule type" value="Genomic_DNA"/>
</dbReference>